<accession>A0A9W6YSX7</accession>
<sequence>MATATKELIPFPLNLPQFKPVSIIPSSLADLRLSISPDQLTNSTNNIHEYINSLFQYTYDSLIRTNAISTEVSIVHLLTTAKSMSYIELDSKSLSVSLPWSNYGFAGNTTATHWSVFDEIMASVVSICLIYNYLTLQILNENYEQSKQHQLSDETWKKSNNLLKTSFSYLSVFKGAYEELQQQQQQKQQQQHLLSCVCNDLEDLHKSRFNYAYHLNSSLVQLIVIFKNIYVTTTEIESRFGDFDTVPDRVGTYMKVVVFIHNEWLIIKKLALSLASNNKESSLSPQRNVISTAKARLMFQTWDNFLQIIYCYYLALDNYSKQSLGIALGLIEFGLVNSIDQSPLKSKLLKHVPDPNSPSKPRLFNKLRPSGSFNSKSKSNTLKEKLIFMENTSLKREFENGNLLPSIFKHHLIMLVKLLKVLKVKLGKENDVLYFQKVAGVKEVQDRYLFGSSSNLPSGISVPLKNMSPFVPSCLKQFDGVSTTGVVNGYF</sequence>
<evidence type="ECO:0000313" key="2">
    <source>
        <dbReference type="Proteomes" id="UP001165063"/>
    </source>
</evidence>
<dbReference type="InterPro" id="IPR035278">
    <property type="entry name" value="DUF5355"/>
</dbReference>
<keyword evidence="2" id="KW-1185">Reference proteome</keyword>
<organism evidence="1 2">
    <name type="scientific">Ambrosiozyma monospora</name>
    <name type="common">Yeast</name>
    <name type="synonym">Endomycopsis monosporus</name>
    <dbReference type="NCBI Taxonomy" id="43982"/>
    <lineage>
        <taxon>Eukaryota</taxon>
        <taxon>Fungi</taxon>
        <taxon>Dikarya</taxon>
        <taxon>Ascomycota</taxon>
        <taxon>Saccharomycotina</taxon>
        <taxon>Pichiomycetes</taxon>
        <taxon>Pichiales</taxon>
        <taxon>Pichiaceae</taxon>
        <taxon>Ambrosiozyma</taxon>
    </lineage>
</organism>
<dbReference type="Pfam" id="PF17306">
    <property type="entry name" value="DUF5355"/>
    <property type="match status" value="1"/>
</dbReference>
<proteinExistence type="predicted"/>
<dbReference type="AlphaFoldDB" id="A0A9W6YSX7"/>
<gene>
    <name evidence="1" type="ORF">Amon01_000376800</name>
</gene>
<comment type="caution">
    <text evidence="1">The sequence shown here is derived from an EMBL/GenBank/DDBJ whole genome shotgun (WGS) entry which is preliminary data.</text>
</comment>
<dbReference type="Proteomes" id="UP001165063">
    <property type="component" value="Unassembled WGS sequence"/>
</dbReference>
<dbReference type="OrthoDB" id="3980807at2759"/>
<dbReference type="EMBL" id="BSXU01001667">
    <property type="protein sequence ID" value="GMG29786.1"/>
    <property type="molecule type" value="Genomic_DNA"/>
</dbReference>
<evidence type="ECO:0000313" key="1">
    <source>
        <dbReference type="EMBL" id="GMG29786.1"/>
    </source>
</evidence>
<protein>
    <submittedName>
        <fullName evidence="1">Unnamed protein product</fullName>
    </submittedName>
</protein>
<reference evidence="1" key="1">
    <citation type="submission" date="2023-04" db="EMBL/GenBank/DDBJ databases">
        <title>Ambrosiozyma monospora NBRC 1965.</title>
        <authorList>
            <person name="Ichikawa N."/>
            <person name="Sato H."/>
            <person name="Tonouchi N."/>
        </authorList>
    </citation>
    <scope>NUCLEOTIDE SEQUENCE</scope>
    <source>
        <strain evidence="1">NBRC 1965</strain>
    </source>
</reference>
<name>A0A9W6YSX7_AMBMO</name>